<name>A0ABZ0HTC2_9HYPH</name>
<keyword evidence="7" id="KW-0460">Magnesium</keyword>
<evidence type="ECO:0000313" key="9">
    <source>
        <dbReference type="EMBL" id="WOJ89580.1"/>
    </source>
</evidence>
<dbReference type="Gene3D" id="3.30.1490.100">
    <property type="entry name" value="DNA polymerase, Y-family, little finger domain"/>
    <property type="match status" value="1"/>
</dbReference>
<dbReference type="Gene3D" id="1.10.150.20">
    <property type="entry name" value="5' to 3' exonuclease, C-terminal subdomain"/>
    <property type="match status" value="1"/>
</dbReference>
<evidence type="ECO:0000313" key="10">
    <source>
        <dbReference type="Proteomes" id="UP001626536"/>
    </source>
</evidence>
<proteinExistence type="inferred from homology"/>
<keyword evidence="7" id="KW-0963">Cytoplasm</keyword>
<keyword evidence="7" id="KW-0479">Metal-binding</keyword>
<keyword evidence="7" id="KW-0235">DNA replication</keyword>
<keyword evidence="4 7" id="KW-0239">DNA-directed DNA polymerase</keyword>
<dbReference type="Gene3D" id="3.40.1170.60">
    <property type="match status" value="1"/>
</dbReference>
<protein>
    <recommendedName>
        <fullName evidence="7">DNA polymerase IV</fullName>
        <shortName evidence="7">Pol IV</shortName>
        <ecNumber evidence="7">2.7.7.7</ecNumber>
    </recommendedName>
</protein>
<dbReference type="PANTHER" id="PTHR11076:SF33">
    <property type="entry name" value="DNA POLYMERASE KAPPA"/>
    <property type="match status" value="1"/>
</dbReference>
<keyword evidence="7" id="KW-0234">DNA repair</keyword>
<dbReference type="InterPro" id="IPR017961">
    <property type="entry name" value="DNA_pol_Y-fam_little_finger"/>
</dbReference>
<evidence type="ECO:0000256" key="2">
    <source>
        <dbReference type="ARBA" id="ARBA00011245"/>
    </source>
</evidence>
<dbReference type="SUPFAM" id="SSF100879">
    <property type="entry name" value="Lesion bypass DNA polymerase (Y-family), little finger domain"/>
    <property type="match status" value="1"/>
</dbReference>
<keyword evidence="7 9" id="KW-0548">Nucleotidyltransferase</keyword>
<dbReference type="GO" id="GO:0003887">
    <property type="term" value="F:DNA-directed DNA polymerase activity"/>
    <property type="evidence" value="ECO:0007669"/>
    <property type="project" value="UniProtKB-EC"/>
</dbReference>
<dbReference type="InterPro" id="IPR043502">
    <property type="entry name" value="DNA/RNA_pol_sf"/>
</dbReference>
<comment type="subcellular location">
    <subcellularLocation>
        <location evidence="7">Cytoplasm</location>
    </subcellularLocation>
</comment>
<dbReference type="InterPro" id="IPR001126">
    <property type="entry name" value="UmuC"/>
</dbReference>
<dbReference type="EC" id="2.7.7.7" evidence="7"/>
<evidence type="ECO:0000256" key="1">
    <source>
        <dbReference type="ARBA" id="ARBA00010945"/>
    </source>
</evidence>
<reference evidence="9 10" key="1">
    <citation type="submission" date="2023-10" db="EMBL/GenBank/DDBJ databases">
        <title>Novel methanotroph of the genus Methylocapsa from a subarctic wetland.</title>
        <authorList>
            <person name="Belova S.E."/>
            <person name="Oshkin I.Y."/>
            <person name="Miroshnikov K."/>
            <person name="Dedysh S.N."/>
        </authorList>
    </citation>
    <scope>NUCLEOTIDE SEQUENCE [LARGE SCALE GENOMIC DNA]</scope>
    <source>
        <strain evidence="9 10">RX1</strain>
    </source>
</reference>
<dbReference type="RefSeq" id="WP_407339026.1">
    <property type="nucleotide sequence ID" value="NZ_CP136862.1"/>
</dbReference>
<keyword evidence="7" id="KW-0227">DNA damage</keyword>
<dbReference type="PROSITE" id="PS50173">
    <property type="entry name" value="UMUC"/>
    <property type="match status" value="1"/>
</dbReference>
<feature type="site" description="Substrate discrimination" evidence="7">
    <location>
        <position position="52"/>
    </location>
</feature>
<keyword evidence="7" id="KW-0238">DNA-binding</keyword>
<dbReference type="HAMAP" id="MF_01113">
    <property type="entry name" value="DNApol_IV"/>
    <property type="match status" value="1"/>
</dbReference>
<keyword evidence="3 7" id="KW-0515">Mutator protein</keyword>
<dbReference type="InterPro" id="IPR050116">
    <property type="entry name" value="DNA_polymerase-Y"/>
</dbReference>
<dbReference type="Pfam" id="PF11799">
    <property type="entry name" value="IMS_C"/>
    <property type="match status" value="1"/>
</dbReference>
<keyword evidence="7 9" id="KW-0808">Transferase</keyword>
<evidence type="ECO:0000256" key="7">
    <source>
        <dbReference type="HAMAP-Rule" id="MF_01113"/>
    </source>
</evidence>
<dbReference type="PANTHER" id="PTHR11076">
    <property type="entry name" value="DNA REPAIR POLYMERASE UMUC / TRANSFERASE FAMILY MEMBER"/>
    <property type="match status" value="1"/>
</dbReference>
<dbReference type="Pfam" id="PF00817">
    <property type="entry name" value="IMS"/>
    <property type="match status" value="1"/>
</dbReference>
<evidence type="ECO:0000256" key="3">
    <source>
        <dbReference type="ARBA" id="ARBA00022457"/>
    </source>
</evidence>
<comment type="subunit">
    <text evidence="2 7">Monomer.</text>
</comment>
<comment type="function">
    <text evidence="5 7">Poorly processive, error-prone DNA polymerase involved in untargeted mutagenesis. Copies undamaged DNA at stalled replication forks, which arise in vivo from mismatched or misaligned primer ends. These misaligned primers can be extended by PolIV. Exhibits no 3'-5' exonuclease (proofreading) activity. May be involved in translesional synthesis, in conjunction with the beta clamp from PolIII.</text>
</comment>
<dbReference type="CDD" id="cd03586">
    <property type="entry name" value="PolY_Pol_IV_kappa"/>
    <property type="match status" value="1"/>
</dbReference>
<dbReference type="SUPFAM" id="SSF56672">
    <property type="entry name" value="DNA/RNA polymerases"/>
    <property type="match status" value="1"/>
</dbReference>
<evidence type="ECO:0000256" key="6">
    <source>
        <dbReference type="ARBA" id="ARBA00049244"/>
    </source>
</evidence>
<feature type="active site" evidence="7">
    <location>
        <position position="141"/>
    </location>
</feature>
<dbReference type="InterPro" id="IPR022880">
    <property type="entry name" value="DNApol_IV"/>
</dbReference>
<comment type="similarity">
    <text evidence="1 7">Belongs to the DNA polymerase type-Y family.</text>
</comment>
<evidence type="ECO:0000259" key="8">
    <source>
        <dbReference type="PROSITE" id="PS50173"/>
    </source>
</evidence>
<dbReference type="NCBIfam" id="NF002751">
    <property type="entry name" value="PRK02794.1"/>
    <property type="match status" value="1"/>
</dbReference>
<feature type="domain" description="UmuC" evidence="8">
    <location>
        <begin position="43"/>
        <end position="223"/>
    </location>
</feature>
<feature type="binding site" evidence="7">
    <location>
        <position position="47"/>
    </location>
    <ligand>
        <name>Mg(2+)</name>
        <dbReference type="ChEBI" id="CHEBI:18420"/>
    </ligand>
</feature>
<evidence type="ECO:0000256" key="4">
    <source>
        <dbReference type="ARBA" id="ARBA00022932"/>
    </source>
</evidence>
<gene>
    <name evidence="7" type="primary">dinB</name>
    <name evidence="9" type="ORF">RZS28_17630</name>
</gene>
<keyword evidence="10" id="KW-1185">Reference proteome</keyword>
<dbReference type="InterPro" id="IPR036775">
    <property type="entry name" value="DNA_pol_Y-fam_lit_finger_sf"/>
</dbReference>
<comment type="cofactor">
    <cofactor evidence="7">
        <name>Mg(2+)</name>
        <dbReference type="ChEBI" id="CHEBI:18420"/>
    </cofactor>
    <text evidence="7">Binds 2 magnesium ions per subunit.</text>
</comment>
<evidence type="ECO:0000256" key="5">
    <source>
        <dbReference type="ARBA" id="ARBA00025589"/>
    </source>
</evidence>
<sequence>MAAGLREAFCRDCLAAQPAPMGRCQSCSSPRIIAHPELASLSIAHVDCDAFYAAIEKRDDPALCDRPLIVGGGKRGVVATACYVARTYGVHSAMPMFQALKACPDAVVIAPDMAKYSRAARQIRALMQDLTPLVEPVSIDEAFLDLAGTAALHRASPAKTLAGFARKIEAEIGISVSIGLSYCKFLAKIASDLNKPRGFSIIGRAEAESFLKPRPIGLIPGVGAKTQARLARDGFRILGDLQAGDEALLAARYGAEGRRLWRLARGIDARKVTIEREAKSISAETTFESDLASLDDLAPILYRLSETLSARLKQAGFATSAVTLKLKTTDFKIRTRALSGLPATQLPKRLFAPARDLLARELAIGPAGARFRLIGIGASDLRPAAEADQGDLVDIGLAREKAEDKAIDAVRAKFGSSAIVKGIALRRDRKLN</sequence>
<dbReference type="InterPro" id="IPR043128">
    <property type="entry name" value="Rev_trsase/Diguanyl_cyclase"/>
</dbReference>
<organism evidence="9 10">
    <name type="scientific">Methylocapsa polymorpha</name>
    <dbReference type="NCBI Taxonomy" id="3080828"/>
    <lineage>
        <taxon>Bacteria</taxon>
        <taxon>Pseudomonadati</taxon>
        <taxon>Pseudomonadota</taxon>
        <taxon>Alphaproteobacteria</taxon>
        <taxon>Hyphomicrobiales</taxon>
        <taxon>Beijerinckiaceae</taxon>
        <taxon>Methylocapsa</taxon>
    </lineage>
</organism>
<dbReference type="Proteomes" id="UP001626536">
    <property type="component" value="Chromosome"/>
</dbReference>
<dbReference type="EMBL" id="CP136862">
    <property type="protein sequence ID" value="WOJ89580.1"/>
    <property type="molecule type" value="Genomic_DNA"/>
</dbReference>
<accession>A0ABZ0HTC2</accession>
<comment type="catalytic activity">
    <reaction evidence="6 7">
        <text>DNA(n) + a 2'-deoxyribonucleoside 5'-triphosphate = DNA(n+1) + diphosphate</text>
        <dbReference type="Rhea" id="RHEA:22508"/>
        <dbReference type="Rhea" id="RHEA-COMP:17339"/>
        <dbReference type="Rhea" id="RHEA-COMP:17340"/>
        <dbReference type="ChEBI" id="CHEBI:33019"/>
        <dbReference type="ChEBI" id="CHEBI:61560"/>
        <dbReference type="ChEBI" id="CHEBI:173112"/>
        <dbReference type="EC" id="2.7.7.7"/>
    </reaction>
</comment>
<dbReference type="NCBIfam" id="NF002677">
    <property type="entry name" value="PRK02406.1"/>
    <property type="match status" value="1"/>
</dbReference>
<dbReference type="Gene3D" id="3.30.70.270">
    <property type="match status" value="1"/>
</dbReference>
<feature type="binding site" evidence="7">
    <location>
        <position position="140"/>
    </location>
    <ligand>
        <name>Mg(2+)</name>
        <dbReference type="ChEBI" id="CHEBI:18420"/>
    </ligand>
</feature>